<dbReference type="RefSeq" id="WP_379563264.1">
    <property type="nucleotide sequence ID" value="NZ_JBHUMX010000041.1"/>
</dbReference>
<reference evidence="2" key="1">
    <citation type="journal article" date="2019" name="Int. J. Syst. Evol. Microbiol.">
        <title>The Global Catalogue of Microorganisms (GCM) 10K type strain sequencing project: providing services to taxonomists for standard genome sequencing and annotation.</title>
        <authorList>
            <consortium name="The Broad Institute Genomics Platform"/>
            <consortium name="The Broad Institute Genome Sequencing Center for Infectious Disease"/>
            <person name="Wu L."/>
            <person name="Ma J."/>
        </authorList>
    </citation>
    <scope>NUCLEOTIDE SEQUENCE [LARGE SCALE GENOMIC DNA]</scope>
    <source>
        <strain evidence="2">TISTR 1858</strain>
    </source>
</reference>
<dbReference type="PANTHER" id="PTHR37816:SF3">
    <property type="entry name" value="MODULATES DNA TOPOLOGY"/>
    <property type="match status" value="1"/>
</dbReference>
<dbReference type="PANTHER" id="PTHR37816">
    <property type="entry name" value="YALI0E33011P"/>
    <property type="match status" value="1"/>
</dbReference>
<name>A0ABW5Q3P9_9BACI</name>
<evidence type="ECO:0000313" key="2">
    <source>
        <dbReference type="Proteomes" id="UP001597451"/>
    </source>
</evidence>
<sequence length="172" mass="20288">MLKIAIIGCGGAGKSTLAKKLGKILNIPVYHLDSIFWKPGWQPIERDELIEKTMEIQETNQWIIDGNYGATMDLRLQQADTVIFLHYSTIRCLYGIVKRRIQYHNKTRPDMGEDCKERLDWEFFNWVRTYNQKKAPQVLKRLSTLKETKIHIFTFPKQLEDFLKELKVKTNN</sequence>
<dbReference type="Proteomes" id="UP001597451">
    <property type="component" value="Unassembled WGS sequence"/>
</dbReference>
<dbReference type="EMBL" id="JBHUMX010000041">
    <property type="protein sequence ID" value="MFD2630239.1"/>
    <property type="molecule type" value="Genomic_DNA"/>
</dbReference>
<comment type="caution">
    <text evidence="1">The sequence shown here is derived from an EMBL/GenBank/DDBJ whole genome shotgun (WGS) entry which is preliminary data.</text>
</comment>
<dbReference type="SUPFAM" id="SSF52540">
    <property type="entry name" value="P-loop containing nucleoside triphosphate hydrolases"/>
    <property type="match status" value="1"/>
</dbReference>
<dbReference type="Gene3D" id="3.40.50.300">
    <property type="entry name" value="P-loop containing nucleotide triphosphate hydrolases"/>
    <property type="match status" value="1"/>
</dbReference>
<dbReference type="NCBIfam" id="NF005994">
    <property type="entry name" value="PRK08118.1"/>
    <property type="match status" value="1"/>
</dbReference>
<proteinExistence type="predicted"/>
<dbReference type="InterPro" id="IPR027417">
    <property type="entry name" value="P-loop_NTPase"/>
</dbReference>
<dbReference type="InterPro" id="IPR052922">
    <property type="entry name" value="Cytidylate_Kinase-2"/>
</dbReference>
<gene>
    <name evidence="1" type="ORF">ACFSUN_15740</name>
</gene>
<evidence type="ECO:0000313" key="1">
    <source>
        <dbReference type="EMBL" id="MFD2630239.1"/>
    </source>
</evidence>
<organism evidence="1 2">
    <name type="scientific">Oceanobacillus kapialis</name>
    <dbReference type="NCBI Taxonomy" id="481353"/>
    <lineage>
        <taxon>Bacteria</taxon>
        <taxon>Bacillati</taxon>
        <taxon>Bacillota</taxon>
        <taxon>Bacilli</taxon>
        <taxon>Bacillales</taxon>
        <taxon>Bacillaceae</taxon>
        <taxon>Oceanobacillus</taxon>
    </lineage>
</organism>
<keyword evidence="2" id="KW-1185">Reference proteome</keyword>
<protein>
    <submittedName>
        <fullName evidence="1">DNA topology modulation protein</fullName>
    </submittedName>
</protein>
<accession>A0ABW5Q3P9</accession>